<reference evidence="3" key="3">
    <citation type="submission" date="2015-04" db="UniProtKB">
        <authorList>
            <consortium name="EnsemblPlants"/>
        </authorList>
    </citation>
    <scope>IDENTIFICATION</scope>
    <source>
        <strain evidence="3">cv. Jemalong A17</strain>
    </source>
</reference>
<reference evidence="2 4" key="2">
    <citation type="journal article" date="2014" name="BMC Genomics">
        <title>An improved genome release (version Mt4.0) for the model legume Medicago truncatula.</title>
        <authorList>
            <person name="Tang H."/>
            <person name="Krishnakumar V."/>
            <person name="Bidwell S."/>
            <person name="Rosen B."/>
            <person name="Chan A."/>
            <person name="Zhou S."/>
            <person name="Gentzbittel L."/>
            <person name="Childs K.L."/>
            <person name="Yandell M."/>
            <person name="Gundlach H."/>
            <person name="Mayer K.F."/>
            <person name="Schwartz D.C."/>
            <person name="Town C.D."/>
        </authorList>
    </citation>
    <scope>GENOME REANNOTATION</scope>
    <source>
        <strain evidence="3 4">cv. Jemalong A17</strain>
    </source>
</reference>
<protein>
    <submittedName>
        <fullName evidence="2 3">Uncharacterized protein</fullName>
    </submittedName>
</protein>
<dbReference type="HOGENOM" id="CLU_2779619_0_0_1"/>
<dbReference type="PaxDb" id="3880-AES64061"/>
<proteinExistence type="predicted"/>
<evidence type="ECO:0000313" key="4">
    <source>
        <dbReference type="Proteomes" id="UP000002051"/>
    </source>
</evidence>
<evidence type="ECO:0000256" key="1">
    <source>
        <dbReference type="SAM" id="MobiDB-lite"/>
    </source>
</evidence>
<name>G7ILT4_MEDTR</name>
<keyword evidence="4" id="KW-1185">Reference proteome</keyword>
<dbReference type="EMBL" id="CM001218">
    <property type="protein sequence ID" value="AES64061.1"/>
    <property type="molecule type" value="Genomic_DNA"/>
</dbReference>
<dbReference type="Proteomes" id="UP000002051">
    <property type="component" value="Chromosome 2"/>
</dbReference>
<feature type="region of interest" description="Disordered" evidence="1">
    <location>
        <begin position="29"/>
        <end position="55"/>
    </location>
</feature>
<accession>G7ILT4</accession>
<reference evidence="2 4" key="1">
    <citation type="journal article" date="2011" name="Nature">
        <title>The Medicago genome provides insight into the evolution of rhizobial symbioses.</title>
        <authorList>
            <person name="Young N.D."/>
            <person name="Debelle F."/>
            <person name="Oldroyd G.E."/>
            <person name="Geurts R."/>
            <person name="Cannon S.B."/>
            <person name="Udvardi M.K."/>
            <person name="Benedito V.A."/>
            <person name="Mayer K.F."/>
            <person name="Gouzy J."/>
            <person name="Schoof H."/>
            <person name="Van de Peer Y."/>
            <person name="Proost S."/>
            <person name="Cook D.R."/>
            <person name="Meyers B.C."/>
            <person name="Spannagl M."/>
            <person name="Cheung F."/>
            <person name="De Mita S."/>
            <person name="Krishnakumar V."/>
            <person name="Gundlach H."/>
            <person name="Zhou S."/>
            <person name="Mudge J."/>
            <person name="Bharti A.K."/>
            <person name="Murray J.D."/>
            <person name="Naoumkina M.A."/>
            <person name="Rosen B."/>
            <person name="Silverstein K.A."/>
            <person name="Tang H."/>
            <person name="Rombauts S."/>
            <person name="Zhao P.X."/>
            <person name="Zhou P."/>
            <person name="Barbe V."/>
            <person name="Bardou P."/>
            <person name="Bechner M."/>
            <person name="Bellec A."/>
            <person name="Berger A."/>
            <person name="Berges H."/>
            <person name="Bidwell S."/>
            <person name="Bisseling T."/>
            <person name="Choisne N."/>
            <person name="Couloux A."/>
            <person name="Denny R."/>
            <person name="Deshpande S."/>
            <person name="Dai X."/>
            <person name="Doyle J.J."/>
            <person name="Dudez A.M."/>
            <person name="Farmer A.D."/>
            <person name="Fouteau S."/>
            <person name="Franken C."/>
            <person name="Gibelin C."/>
            <person name="Gish J."/>
            <person name="Goldstein S."/>
            <person name="Gonzalez A.J."/>
            <person name="Green P.J."/>
            <person name="Hallab A."/>
            <person name="Hartog M."/>
            <person name="Hua A."/>
            <person name="Humphray S.J."/>
            <person name="Jeong D.H."/>
            <person name="Jing Y."/>
            <person name="Jocker A."/>
            <person name="Kenton S.M."/>
            <person name="Kim D.J."/>
            <person name="Klee K."/>
            <person name="Lai H."/>
            <person name="Lang C."/>
            <person name="Lin S."/>
            <person name="Macmil S.L."/>
            <person name="Magdelenat G."/>
            <person name="Matthews L."/>
            <person name="McCorrison J."/>
            <person name="Monaghan E.L."/>
            <person name="Mun J.H."/>
            <person name="Najar F.Z."/>
            <person name="Nicholson C."/>
            <person name="Noirot C."/>
            <person name="O'Bleness M."/>
            <person name="Paule C.R."/>
            <person name="Poulain J."/>
            <person name="Prion F."/>
            <person name="Qin B."/>
            <person name="Qu C."/>
            <person name="Retzel E.F."/>
            <person name="Riddle C."/>
            <person name="Sallet E."/>
            <person name="Samain S."/>
            <person name="Samson N."/>
            <person name="Sanders I."/>
            <person name="Saurat O."/>
            <person name="Scarpelli C."/>
            <person name="Schiex T."/>
            <person name="Segurens B."/>
            <person name="Severin A.J."/>
            <person name="Sherrier D.J."/>
            <person name="Shi R."/>
            <person name="Sims S."/>
            <person name="Singer S.R."/>
            <person name="Sinharoy S."/>
            <person name="Sterck L."/>
            <person name="Viollet A."/>
            <person name="Wang B.B."/>
            <person name="Wang K."/>
            <person name="Wang M."/>
            <person name="Wang X."/>
            <person name="Warfsmann J."/>
            <person name="Weissenbach J."/>
            <person name="White D.D."/>
            <person name="White J.D."/>
            <person name="Wiley G.B."/>
            <person name="Wincker P."/>
            <person name="Xing Y."/>
            <person name="Yang L."/>
            <person name="Yao Z."/>
            <person name="Ying F."/>
            <person name="Zhai J."/>
            <person name="Zhou L."/>
            <person name="Zuber A."/>
            <person name="Denarie J."/>
            <person name="Dixon R.A."/>
            <person name="May G.D."/>
            <person name="Schwartz D.C."/>
            <person name="Rogers J."/>
            <person name="Quetier F."/>
            <person name="Town C.D."/>
            <person name="Roe B.A."/>
        </authorList>
    </citation>
    <scope>NUCLEOTIDE SEQUENCE [LARGE SCALE GENOMIC DNA]</scope>
    <source>
        <strain evidence="2">A17</strain>
        <strain evidence="3 4">cv. Jemalong A17</strain>
    </source>
</reference>
<sequence>MNATKESAFPRCCFELDHAPLLGMGIGQAARQGPMARPTESSTRPSSFNKKVKHEAGQYPLRLGYVTGP</sequence>
<organism evidence="2 4">
    <name type="scientific">Medicago truncatula</name>
    <name type="common">Barrel medic</name>
    <name type="synonym">Medicago tribuloides</name>
    <dbReference type="NCBI Taxonomy" id="3880"/>
    <lineage>
        <taxon>Eukaryota</taxon>
        <taxon>Viridiplantae</taxon>
        <taxon>Streptophyta</taxon>
        <taxon>Embryophyta</taxon>
        <taxon>Tracheophyta</taxon>
        <taxon>Spermatophyta</taxon>
        <taxon>Magnoliopsida</taxon>
        <taxon>eudicotyledons</taxon>
        <taxon>Gunneridae</taxon>
        <taxon>Pentapetalae</taxon>
        <taxon>rosids</taxon>
        <taxon>fabids</taxon>
        <taxon>Fabales</taxon>
        <taxon>Fabaceae</taxon>
        <taxon>Papilionoideae</taxon>
        <taxon>50 kb inversion clade</taxon>
        <taxon>NPAAA clade</taxon>
        <taxon>Hologalegina</taxon>
        <taxon>IRL clade</taxon>
        <taxon>Trifolieae</taxon>
        <taxon>Medicago</taxon>
    </lineage>
</organism>
<evidence type="ECO:0000313" key="3">
    <source>
        <dbReference type="EnsemblPlants" id="AES64061"/>
    </source>
</evidence>
<evidence type="ECO:0000313" key="2">
    <source>
        <dbReference type="EMBL" id="AES64061.1"/>
    </source>
</evidence>
<dbReference type="AlphaFoldDB" id="G7ILT4"/>
<feature type="compositionally biased region" description="Polar residues" evidence="1">
    <location>
        <begin position="39"/>
        <end position="49"/>
    </location>
</feature>
<gene>
    <name evidence="2" type="ordered locus">MTR_2g017900</name>
</gene>
<dbReference type="EnsemblPlants" id="AES64061">
    <property type="protein sequence ID" value="AES64061"/>
    <property type="gene ID" value="MTR_2g017900"/>
</dbReference>